<evidence type="ECO:0000313" key="9">
    <source>
        <dbReference type="EMBL" id="PZX60126.1"/>
    </source>
</evidence>
<evidence type="ECO:0000313" key="11">
    <source>
        <dbReference type="Proteomes" id="UP000249115"/>
    </source>
</evidence>
<evidence type="ECO:0000313" key="10">
    <source>
        <dbReference type="EMBL" id="TXD75670.1"/>
    </source>
</evidence>
<gene>
    <name evidence="7" type="primary">adk</name>
    <name evidence="10" type="ORF">ESW18_19655</name>
    <name evidence="9" type="ORF">LV84_00395</name>
</gene>
<keyword evidence="7" id="KW-0963">Cytoplasm</keyword>
<dbReference type="PANTHER" id="PTHR23359">
    <property type="entry name" value="NUCLEOTIDE KINASE"/>
    <property type="match status" value="1"/>
</dbReference>
<keyword evidence="3 7" id="KW-0545">Nucleotide biosynthesis</keyword>
<comment type="domain">
    <text evidence="7">Consists of three domains, a large central CORE domain and two small peripheral domains, NMPbind and LID, which undergo movements during catalysis. The LID domain closes over the site of phosphoryl transfer upon ATP binding. Assembling and dissambling the active center during each catalytic cycle provides an effective means to prevent ATP hydrolysis.</text>
</comment>
<protein>
    <recommendedName>
        <fullName evidence="7">Adenylate kinase</fullName>
        <shortName evidence="7">AK</shortName>
        <ecNumber evidence="7">2.7.4.3</ecNumber>
    </recommendedName>
    <alternativeName>
        <fullName evidence="7">ATP-AMP transphosphorylase</fullName>
    </alternativeName>
    <alternativeName>
        <fullName evidence="7">ATP:AMP phosphotransferase</fullName>
    </alternativeName>
    <alternativeName>
        <fullName evidence="7">Adenylate monophosphate kinase</fullName>
    </alternativeName>
</protein>
<evidence type="ECO:0000256" key="6">
    <source>
        <dbReference type="ARBA" id="ARBA00022842"/>
    </source>
</evidence>
<dbReference type="GO" id="GO:0006166">
    <property type="term" value="P:purine ribonucleoside salvage"/>
    <property type="evidence" value="ECO:0007669"/>
    <property type="project" value="InterPro"/>
</dbReference>
<dbReference type="HAMAP" id="MF_00235">
    <property type="entry name" value="Adenylate_kinase_Adk"/>
    <property type="match status" value="1"/>
</dbReference>
<dbReference type="NCBIfam" id="TIGR01203">
    <property type="entry name" value="HGPRTase"/>
    <property type="match status" value="1"/>
</dbReference>
<dbReference type="GO" id="GO:0004422">
    <property type="term" value="F:hypoxanthine phosphoribosyltransferase activity"/>
    <property type="evidence" value="ECO:0007669"/>
    <property type="project" value="InterPro"/>
</dbReference>
<dbReference type="Gene3D" id="3.40.50.300">
    <property type="entry name" value="P-loop containing nucleotide triphosphate hydrolases"/>
    <property type="match status" value="1"/>
</dbReference>
<feature type="region of interest" description="NMP" evidence="7">
    <location>
        <begin position="215"/>
        <end position="244"/>
    </location>
</feature>
<dbReference type="EC" id="2.7.4.3" evidence="7"/>
<feature type="binding site" evidence="7">
    <location>
        <position position="318"/>
    </location>
    <ligand>
        <name>AMP</name>
        <dbReference type="ChEBI" id="CHEBI:456215"/>
    </ligand>
</feature>
<comment type="caution">
    <text evidence="9">The sequence shown here is derived from an EMBL/GenBank/DDBJ whole genome shotgun (WGS) entry which is preliminary data.</text>
</comment>
<comment type="caution">
    <text evidence="7">Lacks conserved residue(s) required for the propagation of feature annotation.</text>
</comment>
<feature type="binding site" evidence="7">
    <location>
        <position position="277"/>
    </location>
    <ligand>
        <name>AMP</name>
        <dbReference type="ChEBI" id="CHEBI:456215"/>
    </ligand>
</feature>
<dbReference type="Proteomes" id="UP000321927">
    <property type="component" value="Unassembled WGS sequence"/>
</dbReference>
<keyword evidence="4 7" id="KW-0547">Nucleotide-binding</keyword>
<feature type="binding site" evidence="7">
    <location>
        <position position="358"/>
    </location>
    <ligand>
        <name>ATP</name>
        <dbReference type="ChEBI" id="CHEBI:30616"/>
    </ligand>
</feature>
<dbReference type="InterPro" id="IPR033690">
    <property type="entry name" value="Adenylat_kinase_CS"/>
</dbReference>
<keyword evidence="2" id="KW-0479">Metal-binding</keyword>
<keyword evidence="12" id="KW-1185">Reference proteome</keyword>
<organism evidence="9 11">
    <name type="scientific">Algoriphagus ratkowskyi</name>
    <dbReference type="NCBI Taxonomy" id="57028"/>
    <lineage>
        <taxon>Bacteria</taxon>
        <taxon>Pseudomonadati</taxon>
        <taxon>Bacteroidota</taxon>
        <taxon>Cytophagia</taxon>
        <taxon>Cytophagales</taxon>
        <taxon>Cyclobacteriaceae</taxon>
        <taxon>Algoriphagus</taxon>
    </lineage>
</organism>
<dbReference type="InterPro" id="IPR029057">
    <property type="entry name" value="PRTase-like"/>
</dbReference>
<dbReference type="SUPFAM" id="SSF53271">
    <property type="entry name" value="PRTase-like"/>
    <property type="match status" value="1"/>
</dbReference>
<dbReference type="Gene3D" id="3.40.50.2020">
    <property type="match status" value="1"/>
</dbReference>
<dbReference type="InterPro" id="IPR000836">
    <property type="entry name" value="PRTase_dom"/>
</dbReference>
<dbReference type="PRINTS" id="PR00094">
    <property type="entry name" value="ADENYLTKNASE"/>
</dbReference>
<feature type="binding site" evidence="7">
    <location>
        <position position="312"/>
    </location>
    <ligand>
        <name>ATP</name>
        <dbReference type="ChEBI" id="CHEBI:30616"/>
    </ligand>
</feature>
<dbReference type="Pfam" id="PF00406">
    <property type="entry name" value="ADK"/>
    <property type="match status" value="1"/>
</dbReference>
<evidence type="ECO:0000256" key="3">
    <source>
        <dbReference type="ARBA" id="ARBA00022727"/>
    </source>
</evidence>
<sequence length="374" mass="41828">MNININDKEFEIYLSAEEINKRTAELGKAITHGFAGKELVVLGILNGSFMFMADLCRYIDLPLSATFIKINSYSGTESTGEVRSILGLEEKIEGKYVLIVEDIVDTGISMDYLLKALSSYNPAQLSIVTLLHKPDAFQFNYVLDYVGFEIPNKFVIGYGLDYDGLGRNLPDIYQLSTPLIIDLRMYNIVLFGPPGAGKGTQSEKLIEKYGLTHLSTGDLFRKHLGEGTQLGQLAKKYMNEGRLVPDEVVIGMVEDKINETQDAHGFIFDGFPRTTAQAEALDKMLSHHKLEINGMIALDVPEDVLRTRIKERGKTSNRVDDQDDEKINTRIKVYLGETLPVADYYASQSKLQKINGVGEIDQIFKDITSVIDSY</sequence>
<dbReference type="GO" id="GO:0044209">
    <property type="term" value="P:AMP salvage"/>
    <property type="evidence" value="ECO:0007669"/>
    <property type="project" value="UniProtKB-UniRule"/>
</dbReference>
<dbReference type="InterPro" id="IPR027417">
    <property type="entry name" value="P-loop_NTPase"/>
</dbReference>
<comment type="function">
    <text evidence="7">Catalyzes the reversible transfer of the terminal phosphate group between ATP and AMP. Plays an important role in cellular energy homeostasis and in adenine nucleotide metabolism.</text>
</comment>
<keyword evidence="1 7" id="KW-0808">Transferase</keyword>
<keyword evidence="5 7" id="KW-0418">Kinase</keyword>
<dbReference type="Pfam" id="PF00156">
    <property type="entry name" value="Pribosyltran"/>
    <property type="match status" value="1"/>
</dbReference>
<dbReference type="PROSITE" id="PS00113">
    <property type="entry name" value="ADENYLATE_KINASE"/>
    <property type="match status" value="1"/>
</dbReference>
<feature type="binding site" evidence="7">
    <location>
        <position position="330"/>
    </location>
    <ligand>
        <name>AMP</name>
        <dbReference type="ChEBI" id="CHEBI:456215"/>
    </ligand>
</feature>
<dbReference type="GO" id="GO:0046872">
    <property type="term" value="F:metal ion binding"/>
    <property type="evidence" value="ECO:0007669"/>
    <property type="project" value="UniProtKB-KW"/>
</dbReference>
<feature type="binding site" evidence="7">
    <location>
        <begin position="270"/>
        <end position="273"/>
    </location>
    <ligand>
        <name>AMP</name>
        <dbReference type="ChEBI" id="CHEBI:456215"/>
    </ligand>
</feature>
<comment type="pathway">
    <text evidence="7">Purine metabolism; AMP biosynthesis via salvage pathway; AMP from ADP: step 1/1.</text>
</comment>
<evidence type="ECO:0000256" key="7">
    <source>
        <dbReference type="HAMAP-Rule" id="MF_00235"/>
    </source>
</evidence>
<dbReference type="GO" id="GO:0005737">
    <property type="term" value="C:cytoplasm"/>
    <property type="evidence" value="ECO:0007669"/>
    <property type="project" value="UniProtKB-SubCell"/>
</dbReference>
<comment type="subunit">
    <text evidence="7">Monomer.</text>
</comment>
<dbReference type="InterPro" id="IPR000850">
    <property type="entry name" value="Adenylat/UMP-CMP_kin"/>
</dbReference>
<dbReference type="NCBIfam" id="NF011105">
    <property type="entry name" value="PRK14532.1"/>
    <property type="match status" value="1"/>
</dbReference>
<comment type="similarity">
    <text evidence="7">Belongs to the adenylate kinase family.</text>
</comment>
<dbReference type="UniPathway" id="UPA00588">
    <property type="reaction ID" value="UER00649"/>
</dbReference>
<dbReference type="SUPFAM" id="SSF52540">
    <property type="entry name" value="P-loop containing nucleoside triphosphate hydrolases"/>
    <property type="match status" value="1"/>
</dbReference>
<evidence type="ECO:0000259" key="8">
    <source>
        <dbReference type="Pfam" id="PF00156"/>
    </source>
</evidence>
<dbReference type="CDD" id="cd06223">
    <property type="entry name" value="PRTases_typeI"/>
    <property type="match status" value="1"/>
</dbReference>
<evidence type="ECO:0000313" key="12">
    <source>
        <dbReference type="Proteomes" id="UP000321927"/>
    </source>
</evidence>
<feature type="binding site" evidence="7">
    <location>
        <position position="216"/>
    </location>
    <ligand>
        <name>AMP</name>
        <dbReference type="ChEBI" id="CHEBI:456215"/>
    </ligand>
</feature>
<dbReference type="EMBL" id="VORV01000021">
    <property type="protein sequence ID" value="TXD75670.1"/>
    <property type="molecule type" value="Genomic_DNA"/>
</dbReference>
<dbReference type="NCBIfam" id="NF001381">
    <property type="entry name" value="PRK00279.1-3"/>
    <property type="match status" value="1"/>
</dbReference>
<evidence type="ECO:0000256" key="1">
    <source>
        <dbReference type="ARBA" id="ARBA00022679"/>
    </source>
</evidence>
<comment type="subcellular location">
    <subcellularLocation>
        <location evidence="7">Cytoplasm</location>
    </subcellularLocation>
</comment>
<reference evidence="9 11" key="1">
    <citation type="submission" date="2018-06" db="EMBL/GenBank/DDBJ databases">
        <title>Genomic Encyclopedia of Archaeal and Bacterial Type Strains, Phase II (KMG-II): from individual species to whole genera.</title>
        <authorList>
            <person name="Goeker M."/>
        </authorList>
    </citation>
    <scope>NUCLEOTIDE SEQUENCE [LARGE SCALE GENOMIC DNA]</scope>
    <source>
        <strain evidence="9 11">DSM 22686</strain>
    </source>
</reference>
<feature type="binding site" evidence="7">
    <location>
        <begin position="242"/>
        <end position="244"/>
    </location>
    <ligand>
        <name>AMP</name>
        <dbReference type="ChEBI" id="CHEBI:456215"/>
    </ligand>
</feature>
<accession>A0A2W7RMB6</accession>
<proteinExistence type="inferred from homology"/>
<dbReference type="OrthoDB" id="9805030at2"/>
<keyword evidence="6" id="KW-0460">Magnesium</keyword>
<evidence type="ECO:0000256" key="2">
    <source>
        <dbReference type="ARBA" id="ARBA00022723"/>
    </source>
</evidence>
<comment type="catalytic activity">
    <reaction evidence="7">
        <text>AMP + ATP = 2 ADP</text>
        <dbReference type="Rhea" id="RHEA:12973"/>
        <dbReference type="ChEBI" id="CHEBI:30616"/>
        <dbReference type="ChEBI" id="CHEBI:456215"/>
        <dbReference type="ChEBI" id="CHEBI:456216"/>
        <dbReference type="EC" id="2.7.4.3"/>
    </reaction>
</comment>
<feature type="domain" description="Phosphoribosyltransferase" evidence="8">
    <location>
        <begin position="17"/>
        <end position="162"/>
    </location>
</feature>
<dbReference type="GO" id="GO:0005524">
    <property type="term" value="F:ATP binding"/>
    <property type="evidence" value="ECO:0007669"/>
    <property type="project" value="UniProtKB-UniRule"/>
</dbReference>
<dbReference type="NCBIfam" id="NF011100">
    <property type="entry name" value="PRK14527.1"/>
    <property type="match status" value="1"/>
</dbReference>
<feature type="binding site" evidence="7">
    <location>
        <begin position="195"/>
        <end position="200"/>
    </location>
    <ligand>
        <name>ATP</name>
        <dbReference type="ChEBI" id="CHEBI:30616"/>
    </ligand>
</feature>
<dbReference type="GO" id="GO:0004017">
    <property type="term" value="F:AMP kinase activity"/>
    <property type="evidence" value="ECO:0007669"/>
    <property type="project" value="UniProtKB-UniRule"/>
</dbReference>
<dbReference type="AlphaFoldDB" id="A0A2W7RMB6"/>
<reference evidence="10 12" key="2">
    <citation type="submission" date="2019-08" db="EMBL/GenBank/DDBJ databases">
        <title>Genome of Algoriphagus ratkowskyi IC026.</title>
        <authorList>
            <person name="Bowman J.P."/>
        </authorList>
    </citation>
    <scope>NUCLEOTIDE SEQUENCE [LARGE SCALE GENOMIC DNA]</scope>
    <source>
        <strain evidence="10 12">IC026</strain>
    </source>
</reference>
<dbReference type="InterPro" id="IPR005904">
    <property type="entry name" value="Hxn_phspho_trans"/>
</dbReference>
<feature type="binding site" evidence="7">
    <location>
        <position position="221"/>
    </location>
    <ligand>
        <name>AMP</name>
        <dbReference type="ChEBI" id="CHEBI:456215"/>
    </ligand>
</feature>
<dbReference type="CDD" id="cd01428">
    <property type="entry name" value="ADK"/>
    <property type="match status" value="1"/>
</dbReference>
<evidence type="ECO:0000256" key="5">
    <source>
        <dbReference type="ARBA" id="ARBA00022777"/>
    </source>
</evidence>
<dbReference type="EMBL" id="QKZU01000002">
    <property type="protein sequence ID" value="PZX60126.1"/>
    <property type="molecule type" value="Genomic_DNA"/>
</dbReference>
<name>A0A2W7RMB6_9BACT</name>
<dbReference type="Proteomes" id="UP000249115">
    <property type="component" value="Unassembled WGS sequence"/>
</dbReference>
<keyword evidence="7" id="KW-0067">ATP-binding</keyword>
<evidence type="ECO:0000256" key="4">
    <source>
        <dbReference type="ARBA" id="ARBA00022741"/>
    </source>
</evidence>